<protein>
    <submittedName>
        <fullName evidence="1">Uncharacterized protein</fullName>
    </submittedName>
</protein>
<gene>
    <name evidence="1" type="ORF">FYJ85_21975</name>
</gene>
<evidence type="ECO:0000313" key="2">
    <source>
        <dbReference type="Proteomes" id="UP000435649"/>
    </source>
</evidence>
<dbReference type="AlphaFoldDB" id="A0A844GA37"/>
<name>A0A844GA37_9BACT</name>
<dbReference type="RefSeq" id="WP_154420866.1">
    <property type="nucleotide sequence ID" value="NZ_VUNS01000048.1"/>
</dbReference>
<proteinExistence type="predicted"/>
<dbReference type="Proteomes" id="UP000435649">
    <property type="component" value="Unassembled WGS sequence"/>
</dbReference>
<accession>A0A844GA37</accession>
<reference evidence="1 2" key="1">
    <citation type="submission" date="2019-08" db="EMBL/GenBank/DDBJ databases">
        <title>In-depth cultivation of the pig gut microbiome towards novel bacterial diversity and tailored functional studies.</title>
        <authorList>
            <person name="Wylensek D."/>
            <person name="Hitch T.C.A."/>
            <person name="Clavel T."/>
        </authorList>
    </citation>
    <scope>NUCLEOTIDE SEQUENCE [LARGE SCALE GENOMIC DNA]</scope>
    <source>
        <strain evidence="1 2">BBE-744-WT-12</strain>
    </source>
</reference>
<evidence type="ECO:0000313" key="1">
    <source>
        <dbReference type="EMBL" id="MST99702.1"/>
    </source>
</evidence>
<organism evidence="1 2">
    <name type="scientific">Victivallis lenta</name>
    <dbReference type="NCBI Taxonomy" id="2606640"/>
    <lineage>
        <taxon>Bacteria</taxon>
        <taxon>Pseudomonadati</taxon>
        <taxon>Lentisphaerota</taxon>
        <taxon>Lentisphaeria</taxon>
        <taxon>Victivallales</taxon>
        <taxon>Victivallaceae</taxon>
        <taxon>Victivallis</taxon>
    </lineage>
</organism>
<keyword evidence="2" id="KW-1185">Reference proteome</keyword>
<comment type="caution">
    <text evidence="1">The sequence shown here is derived from an EMBL/GenBank/DDBJ whole genome shotgun (WGS) entry which is preliminary data.</text>
</comment>
<dbReference type="EMBL" id="VUNS01000048">
    <property type="protein sequence ID" value="MST99702.1"/>
    <property type="molecule type" value="Genomic_DNA"/>
</dbReference>
<sequence length="243" mass="28182">MKTMIMFCMLFYHFSKKLVIIISALIFVLIPCQAKLVENVRHDDFTTDILKKVIVFTDVLVSGHQLTRQEALNLWGQTTEESLTYEVLASGTKGLYWDNFCRNYLEYFGAKHYSLFGVFLHETITKKFFGGEKPNFIFFAVDKQQFRLHSNEINRIQEGIVTIRVLCTDPERMNVCVITIPFSDGKLNIHTATIGNQFLTEAMGVNYDSDGVINFNKDNNELLERFLRENIYDLSVLKKDNFL</sequence>